<dbReference type="AlphaFoldDB" id="A0A0E9QPS3"/>
<proteinExistence type="predicted"/>
<reference evidence="1" key="1">
    <citation type="submission" date="2014-11" db="EMBL/GenBank/DDBJ databases">
        <authorList>
            <person name="Amaro Gonzalez C."/>
        </authorList>
    </citation>
    <scope>NUCLEOTIDE SEQUENCE</scope>
</reference>
<protein>
    <submittedName>
        <fullName evidence="1">Uncharacterized protein</fullName>
    </submittedName>
</protein>
<sequence>MVKVVLVPAVHCYKVYRQGLVLFKVIPSEVQENASEGPEKPGKLAHF</sequence>
<organism evidence="1">
    <name type="scientific">Anguilla anguilla</name>
    <name type="common">European freshwater eel</name>
    <name type="synonym">Muraena anguilla</name>
    <dbReference type="NCBI Taxonomy" id="7936"/>
    <lineage>
        <taxon>Eukaryota</taxon>
        <taxon>Metazoa</taxon>
        <taxon>Chordata</taxon>
        <taxon>Craniata</taxon>
        <taxon>Vertebrata</taxon>
        <taxon>Euteleostomi</taxon>
        <taxon>Actinopterygii</taxon>
        <taxon>Neopterygii</taxon>
        <taxon>Teleostei</taxon>
        <taxon>Anguilliformes</taxon>
        <taxon>Anguillidae</taxon>
        <taxon>Anguilla</taxon>
    </lineage>
</organism>
<reference evidence="1" key="2">
    <citation type="journal article" date="2015" name="Fish Shellfish Immunol.">
        <title>Early steps in the European eel (Anguilla anguilla)-Vibrio vulnificus interaction in the gills: Role of the RtxA13 toxin.</title>
        <authorList>
            <person name="Callol A."/>
            <person name="Pajuelo D."/>
            <person name="Ebbesson L."/>
            <person name="Teles M."/>
            <person name="MacKenzie S."/>
            <person name="Amaro C."/>
        </authorList>
    </citation>
    <scope>NUCLEOTIDE SEQUENCE</scope>
</reference>
<name>A0A0E9QPS3_ANGAN</name>
<evidence type="ECO:0000313" key="1">
    <source>
        <dbReference type="EMBL" id="JAH18779.1"/>
    </source>
</evidence>
<dbReference type="EMBL" id="GBXM01089798">
    <property type="protein sequence ID" value="JAH18779.1"/>
    <property type="molecule type" value="Transcribed_RNA"/>
</dbReference>
<accession>A0A0E9QPS3</accession>